<name>A0A3P7L217_DIBLA</name>
<dbReference type="OrthoDB" id="116380at2759"/>
<evidence type="ECO:0000256" key="1">
    <source>
        <dbReference type="ARBA" id="ARBA00004127"/>
    </source>
</evidence>
<dbReference type="GO" id="GO:0051480">
    <property type="term" value="P:regulation of cytosolic calcium ion concentration"/>
    <property type="evidence" value="ECO:0007669"/>
    <property type="project" value="TreeGrafter"/>
</dbReference>
<gene>
    <name evidence="4" type="ORF">DILT_LOCUS6635</name>
</gene>
<sequence>MKNPTGSKAGLPKMLQVFNELRASEAAVVLQEEFHDYEESPNTADPSERDAGWIEGVAILVAVVVVVLVVAFNDWQKERQFRSLQDRIESKQKFTVVRDAKIQEVQIADIVVGDVCLIKYGKKQDYTFHTTYALNSLCRSHFSASYLD</sequence>
<dbReference type="InterPro" id="IPR023298">
    <property type="entry name" value="ATPase_P-typ_TM_dom_sf"/>
</dbReference>
<dbReference type="Gene3D" id="2.70.150.10">
    <property type="entry name" value="Calcium-transporting ATPase, cytoplasmic transduction domain A"/>
    <property type="match status" value="1"/>
</dbReference>
<dbReference type="PANTHER" id="PTHR24093">
    <property type="entry name" value="CATION TRANSPORTING ATPASE"/>
    <property type="match status" value="1"/>
</dbReference>
<dbReference type="Gene3D" id="1.20.1110.10">
    <property type="entry name" value="Calcium-transporting ATPase, transmembrane domain"/>
    <property type="match status" value="1"/>
</dbReference>
<evidence type="ECO:0000256" key="3">
    <source>
        <dbReference type="SAM" id="Phobius"/>
    </source>
</evidence>
<reference evidence="4 5" key="1">
    <citation type="submission" date="2018-11" db="EMBL/GenBank/DDBJ databases">
        <authorList>
            <consortium name="Pathogen Informatics"/>
        </authorList>
    </citation>
    <scope>NUCLEOTIDE SEQUENCE [LARGE SCALE GENOMIC DNA]</scope>
</reference>
<proteinExistence type="predicted"/>
<evidence type="ECO:0000313" key="4">
    <source>
        <dbReference type="EMBL" id="VDN10804.1"/>
    </source>
</evidence>
<dbReference type="SUPFAM" id="SSF81665">
    <property type="entry name" value="Calcium ATPase, transmembrane domain M"/>
    <property type="match status" value="1"/>
</dbReference>
<keyword evidence="3" id="KW-0472">Membrane</keyword>
<accession>A0A3P7L217</accession>
<keyword evidence="3" id="KW-1133">Transmembrane helix</keyword>
<keyword evidence="5" id="KW-1185">Reference proteome</keyword>
<dbReference type="GO" id="GO:0005886">
    <property type="term" value="C:plasma membrane"/>
    <property type="evidence" value="ECO:0007669"/>
    <property type="project" value="TreeGrafter"/>
</dbReference>
<keyword evidence="2" id="KW-0460">Magnesium</keyword>
<dbReference type="EMBL" id="UYRU01050020">
    <property type="protein sequence ID" value="VDN10804.1"/>
    <property type="molecule type" value="Genomic_DNA"/>
</dbReference>
<keyword evidence="3" id="KW-0812">Transmembrane</keyword>
<evidence type="ECO:0000313" key="5">
    <source>
        <dbReference type="Proteomes" id="UP000281553"/>
    </source>
</evidence>
<organism evidence="4 5">
    <name type="scientific">Dibothriocephalus latus</name>
    <name type="common">Fish tapeworm</name>
    <name type="synonym">Diphyllobothrium latum</name>
    <dbReference type="NCBI Taxonomy" id="60516"/>
    <lineage>
        <taxon>Eukaryota</taxon>
        <taxon>Metazoa</taxon>
        <taxon>Spiralia</taxon>
        <taxon>Lophotrochozoa</taxon>
        <taxon>Platyhelminthes</taxon>
        <taxon>Cestoda</taxon>
        <taxon>Eucestoda</taxon>
        <taxon>Diphyllobothriidea</taxon>
        <taxon>Diphyllobothriidae</taxon>
        <taxon>Dibothriocephalus</taxon>
    </lineage>
</organism>
<evidence type="ECO:0008006" key="6">
    <source>
        <dbReference type="Google" id="ProtNLM"/>
    </source>
</evidence>
<comment type="subcellular location">
    <subcellularLocation>
        <location evidence="1">Endomembrane system</location>
        <topology evidence="1">Multi-pass membrane protein</topology>
    </subcellularLocation>
</comment>
<dbReference type="PANTHER" id="PTHR24093:SF369">
    <property type="entry name" value="CALCIUM-TRANSPORTING ATPASE"/>
    <property type="match status" value="1"/>
</dbReference>
<feature type="transmembrane region" description="Helical" evidence="3">
    <location>
        <begin position="51"/>
        <end position="72"/>
    </location>
</feature>
<dbReference type="AlphaFoldDB" id="A0A3P7L217"/>
<protein>
    <recommendedName>
        <fullName evidence="6">Cation-transporting P-type ATPase N-terminal domain-containing protein</fullName>
    </recommendedName>
</protein>
<evidence type="ECO:0000256" key="2">
    <source>
        <dbReference type="ARBA" id="ARBA00022842"/>
    </source>
</evidence>
<dbReference type="GO" id="GO:0005388">
    <property type="term" value="F:P-type calcium transporter activity"/>
    <property type="evidence" value="ECO:0007669"/>
    <property type="project" value="TreeGrafter"/>
</dbReference>
<dbReference type="Proteomes" id="UP000281553">
    <property type="component" value="Unassembled WGS sequence"/>
</dbReference>
<dbReference type="GO" id="GO:0012505">
    <property type="term" value="C:endomembrane system"/>
    <property type="evidence" value="ECO:0007669"/>
    <property type="project" value="UniProtKB-SubCell"/>
</dbReference>